<dbReference type="SMART" id="SM00091">
    <property type="entry name" value="PAS"/>
    <property type="match status" value="2"/>
</dbReference>
<dbReference type="CDD" id="cd01949">
    <property type="entry name" value="GGDEF"/>
    <property type="match status" value="1"/>
</dbReference>
<name>A0A6J7D9N4_9ZZZZ</name>
<dbReference type="PANTHER" id="PTHR44757">
    <property type="entry name" value="DIGUANYLATE CYCLASE DGCP"/>
    <property type="match status" value="1"/>
</dbReference>
<organism evidence="4">
    <name type="scientific">freshwater metagenome</name>
    <dbReference type="NCBI Taxonomy" id="449393"/>
    <lineage>
        <taxon>unclassified sequences</taxon>
        <taxon>metagenomes</taxon>
        <taxon>ecological metagenomes</taxon>
    </lineage>
</organism>
<feature type="domain" description="GGDEF" evidence="3">
    <location>
        <begin position="283"/>
        <end position="415"/>
    </location>
</feature>
<dbReference type="SUPFAM" id="SSF55073">
    <property type="entry name" value="Nucleotide cyclase"/>
    <property type="match status" value="1"/>
</dbReference>
<dbReference type="PROSITE" id="PS50113">
    <property type="entry name" value="PAC"/>
    <property type="match status" value="1"/>
</dbReference>
<dbReference type="Gene3D" id="3.30.70.270">
    <property type="match status" value="1"/>
</dbReference>
<evidence type="ECO:0000313" key="4">
    <source>
        <dbReference type="EMBL" id="CAB4865159.1"/>
    </source>
</evidence>
<dbReference type="Pfam" id="PF08448">
    <property type="entry name" value="PAS_4"/>
    <property type="match status" value="1"/>
</dbReference>
<dbReference type="Pfam" id="PF08447">
    <property type="entry name" value="PAS_3"/>
    <property type="match status" value="1"/>
</dbReference>
<evidence type="ECO:0000259" key="1">
    <source>
        <dbReference type="PROSITE" id="PS50112"/>
    </source>
</evidence>
<dbReference type="PANTHER" id="PTHR44757:SF2">
    <property type="entry name" value="BIOFILM ARCHITECTURE MAINTENANCE PROTEIN MBAA"/>
    <property type="match status" value="1"/>
</dbReference>
<feature type="domain" description="PAC" evidence="2">
    <location>
        <begin position="75"/>
        <end position="127"/>
    </location>
</feature>
<dbReference type="CDD" id="cd00130">
    <property type="entry name" value="PAS"/>
    <property type="match status" value="2"/>
</dbReference>
<dbReference type="Gene3D" id="3.30.450.20">
    <property type="entry name" value="PAS domain"/>
    <property type="match status" value="2"/>
</dbReference>
<gene>
    <name evidence="4" type="ORF">UFOPK3402_00415</name>
</gene>
<dbReference type="InterPro" id="IPR052155">
    <property type="entry name" value="Biofilm_reg_signaling"/>
</dbReference>
<dbReference type="SUPFAM" id="SSF55785">
    <property type="entry name" value="PYP-like sensor domain (PAS domain)"/>
    <property type="match status" value="2"/>
</dbReference>
<dbReference type="InterPro" id="IPR013655">
    <property type="entry name" value="PAS_fold_3"/>
</dbReference>
<dbReference type="EMBL" id="CAFBLS010000034">
    <property type="protein sequence ID" value="CAB4865159.1"/>
    <property type="molecule type" value="Genomic_DNA"/>
</dbReference>
<dbReference type="InterPro" id="IPR043128">
    <property type="entry name" value="Rev_trsase/Diguanyl_cyclase"/>
</dbReference>
<dbReference type="InterPro" id="IPR000160">
    <property type="entry name" value="GGDEF_dom"/>
</dbReference>
<dbReference type="Pfam" id="PF00990">
    <property type="entry name" value="GGDEF"/>
    <property type="match status" value="1"/>
</dbReference>
<dbReference type="PROSITE" id="PS50112">
    <property type="entry name" value="PAS"/>
    <property type="match status" value="2"/>
</dbReference>
<dbReference type="InterPro" id="IPR013656">
    <property type="entry name" value="PAS_4"/>
</dbReference>
<dbReference type="InterPro" id="IPR000014">
    <property type="entry name" value="PAS"/>
</dbReference>
<evidence type="ECO:0000259" key="3">
    <source>
        <dbReference type="PROSITE" id="PS50887"/>
    </source>
</evidence>
<dbReference type="NCBIfam" id="TIGR00229">
    <property type="entry name" value="sensory_box"/>
    <property type="match status" value="2"/>
</dbReference>
<proteinExistence type="predicted"/>
<dbReference type="PROSITE" id="PS50887">
    <property type="entry name" value="GGDEF"/>
    <property type="match status" value="1"/>
</dbReference>
<dbReference type="SMART" id="SM00267">
    <property type="entry name" value="GGDEF"/>
    <property type="match status" value="1"/>
</dbReference>
<dbReference type="NCBIfam" id="TIGR00254">
    <property type="entry name" value="GGDEF"/>
    <property type="match status" value="1"/>
</dbReference>
<dbReference type="AlphaFoldDB" id="A0A6J7D9N4"/>
<dbReference type="InterPro" id="IPR035965">
    <property type="entry name" value="PAS-like_dom_sf"/>
</dbReference>
<feature type="domain" description="PAS" evidence="1">
    <location>
        <begin position="3"/>
        <end position="66"/>
    </location>
</feature>
<accession>A0A6J7D9N4</accession>
<reference evidence="4" key="1">
    <citation type="submission" date="2020-05" db="EMBL/GenBank/DDBJ databases">
        <authorList>
            <person name="Chiriac C."/>
            <person name="Salcher M."/>
            <person name="Ghai R."/>
            <person name="Kavagutti S V."/>
        </authorList>
    </citation>
    <scope>NUCLEOTIDE SEQUENCE</scope>
</reference>
<protein>
    <submittedName>
        <fullName evidence="4">Unannotated protein</fullName>
    </submittedName>
</protein>
<sequence>MDEALRFRLIAEHASEITFWLDPQGAFEWGSASVTGVLGWPLSQMIGRPAADFVHADDRATLLAAITSDDDGTRSVSRCRYLHLDGGYRWMEVTARTIRDHEGVALGRVGSARQIDSQIATEQSLARSEETYRLLAENVSDVVIRARHWQVLWVSPSLSRVLGWLPSEWVGHDVRTFLHDDEGPGLREAAMRELAGAVVHARRRVRSSLGFYHWVESSSSLYFGPDGTADGVLVSVRLADQAVAAEEELSRQARVDELTGCFKRATAIEHLESTVDADPVSGIACGALFIDVDDLRGLNGRAGHAIGDAVLRSVARRIREGVRGSGIVARVGGDEFVVIVDEVRSLDEAASLAEQLRRAVADTPVLEGHDVAVTVSVGATLHRLGERPEVSLARADEALFEAKRAGGNAVRLIEPP</sequence>
<feature type="domain" description="PAS" evidence="1">
    <location>
        <begin position="151"/>
        <end position="197"/>
    </location>
</feature>
<dbReference type="InterPro" id="IPR029787">
    <property type="entry name" value="Nucleotide_cyclase"/>
</dbReference>
<evidence type="ECO:0000259" key="2">
    <source>
        <dbReference type="PROSITE" id="PS50113"/>
    </source>
</evidence>
<dbReference type="InterPro" id="IPR000700">
    <property type="entry name" value="PAS-assoc_C"/>
</dbReference>